<dbReference type="Proteomes" id="UP000218387">
    <property type="component" value="Chromosome"/>
</dbReference>
<proteinExistence type="inferred from homology"/>
<keyword evidence="6 9" id="KW-0210">Decarboxylase</keyword>
<evidence type="ECO:0000256" key="4">
    <source>
        <dbReference type="ARBA" id="ARBA00013204"/>
    </source>
</evidence>
<keyword evidence="7 9" id="KW-0005">Acetoin biosynthesis</keyword>
<dbReference type="Gene3D" id="3.30.1330.80">
    <property type="entry name" value="Hypothetical protein, similar to alpha- acetolactate decarboxylase, domain 2"/>
    <property type="match status" value="2"/>
</dbReference>
<evidence type="ECO:0000313" key="11">
    <source>
        <dbReference type="Proteomes" id="UP000218387"/>
    </source>
</evidence>
<dbReference type="EMBL" id="CP029487">
    <property type="protein sequence ID" value="QCT73210.1"/>
    <property type="molecule type" value="Genomic_DNA"/>
</dbReference>
<evidence type="ECO:0000256" key="5">
    <source>
        <dbReference type="ARBA" id="ARBA00020164"/>
    </source>
</evidence>
<evidence type="ECO:0000256" key="6">
    <source>
        <dbReference type="ARBA" id="ARBA00022793"/>
    </source>
</evidence>
<dbReference type="RefSeq" id="WP_058695483.1">
    <property type="nucleotide sequence ID" value="NZ_CP029487.1"/>
</dbReference>
<dbReference type="AlphaFoldDB" id="A0A4P9CBZ3"/>
<dbReference type="PANTHER" id="PTHR35524">
    <property type="entry name" value="ALPHA-ACETOLACTATE DECARBOXYLASE"/>
    <property type="match status" value="1"/>
</dbReference>
<evidence type="ECO:0000256" key="3">
    <source>
        <dbReference type="ARBA" id="ARBA00007106"/>
    </source>
</evidence>
<comment type="similarity">
    <text evidence="3 9">Belongs to the alpha-acetolactate decarboxylase family.</text>
</comment>
<evidence type="ECO:0000256" key="9">
    <source>
        <dbReference type="PIRNR" id="PIRNR001332"/>
    </source>
</evidence>
<organism evidence="10 11">
    <name type="scientific">Eubacterium maltosivorans</name>
    <dbReference type="NCBI Taxonomy" id="2041044"/>
    <lineage>
        <taxon>Bacteria</taxon>
        <taxon>Bacillati</taxon>
        <taxon>Bacillota</taxon>
        <taxon>Clostridia</taxon>
        <taxon>Eubacteriales</taxon>
        <taxon>Eubacteriaceae</taxon>
        <taxon>Eubacterium</taxon>
    </lineage>
</organism>
<gene>
    <name evidence="10" type="ORF">CPZ25_018455</name>
</gene>
<dbReference type="Pfam" id="PF03306">
    <property type="entry name" value="AAL_decarboxy"/>
    <property type="match status" value="1"/>
</dbReference>
<dbReference type="EC" id="4.1.1.5" evidence="4 9"/>
<evidence type="ECO:0000256" key="7">
    <source>
        <dbReference type="ARBA" id="ARBA00023061"/>
    </source>
</evidence>
<protein>
    <recommendedName>
        <fullName evidence="5 9">Alpha-acetolactate decarboxylase</fullName>
        <ecNumber evidence="4 9">4.1.1.5</ecNumber>
    </recommendedName>
</protein>
<dbReference type="PIRSF" id="PIRSF001332">
    <property type="entry name" value="Acetolac_decarb"/>
    <property type="match status" value="1"/>
</dbReference>
<dbReference type="UniPathway" id="UPA00626">
    <property type="reaction ID" value="UER00678"/>
</dbReference>
<reference evidence="10 11" key="1">
    <citation type="submission" date="2018-05" db="EMBL/GenBank/DDBJ databases">
        <title>Genome comparison of Eubacterium sp.</title>
        <authorList>
            <person name="Feng Y."/>
            <person name="Sanchez-Andrea I."/>
            <person name="Stams A.J.M."/>
            <person name="De Vos W.M."/>
        </authorList>
    </citation>
    <scope>NUCLEOTIDE SEQUENCE [LARGE SCALE GENOMIC DNA]</scope>
    <source>
        <strain evidence="10 11">YI</strain>
    </source>
</reference>
<evidence type="ECO:0000256" key="2">
    <source>
        <dbReference type="ARBA" id="ARBA00005170"/>
    </source>
</evidence>
<evidence type="ECO:0000256" key="8">
    <source>
        <dbReference type="ARBA" id="ARBA00023239"/>
    </source>
</evidence>
<keyword evidence="8 9" id="KW-0456">Lyase</keyword>
<keyword evidence="11" id="KW-1185">Reference proteome</keyword>
<dbReference type="InterPro" id="IPR005128">
    <property type="entry name" value="Acetolactate_a_deCO2ase"/>
</dbReference>
<dbReference type="PANTHER" id="PTHR35524:SF1">
    <property type="entry name" value="ALPHA-ACETOLACTATE DECARBOXYLASE"/>
    <property type="match status" value="1"/>
</dbReference>
<sequence>MSTIYQFSTFETFKNRGFDGCGTVEELLEYGDIGFGTYHALNGEMIVLDGVPYRADGDCRILRADENDRTPFATVSDFTPDTYFEMGEFTGMDDLCRQLDEQLKSQIHERCLIGRLDGWFKEIEIHSVWPVENPYEALDEIVARQKCVTLKAINGTLVGVRCPEWADKKNFVGWHFHFLSKDHEWGGHVNQVSGEQLAGSLKICHQIECIDHH</sequence>
<dbReference type="SUPFAM" id="SSF117856">
    <property type="entry name" value="AF0104/ALDC/Ptd012-like"/>
    <property type="match status" value="1"/>
</dbReference>
<evidence type="ECO:0000313" key="10">
    <source>
        <dbReference type="EMBL" id="QCT73210.1"/>
    </source>
</evidence>
<name>A0A4P9CBZ3_EUBML</name>
<dbReference type="GO" id="GO:0047605">
    <property type="term" value="F:acetolactate decarboxylase activity"/>
    <property type="evidence" value="ECO:0007669"/>
    <property type="project" value="UniProtKB-UniRule"/>
</dbReference>
<dbReference type="KEGG" id="emt:CPZ25_018455"/>
<comment type="pathway">
    <text evidence="2 9">Polyol metabolism; (R,R)-butane-2,3-diol biosynthesis; (R,R)-butane-2,3-diol from pyruvate: step 2/3.</text>
</comment>
<dbReference type="CDD" id="cd17299">
    <property type="entry name" value="acetolactate_decarboxylase"/>
    <property type="match status" value="1"/>
</dbReference>
<comment type="catalytic activity">
    <reaction evidence="1 9">
        <text>(2S)-2-acetolactate + H(+) = (R)-acetoin + CO2</text>
        <dbReference type="Rhea" id="RHEA:21580"/>
        <dbReference type="ChEBI" id="CHEBI:15378"/>
        <dbReference type="ChEBI" id="CHEBI:15686"/>
        <dbReference type="ChEBI" id="CHEBI:16526"/>
        <dbReference type="ChEBI" id="CHEBI:58476"/>
        <dbReference type="EC" id="4.1.1.5"/>
    </reaction>
</comment>
<dbReference type="GO" id="GO:0045151">
    <property type="term" value="P:acetoin biosynthetic process"/>
    <property type="evidence" value="ECO:0007669"/>
    <property type="project" value="UniProtKB-UniRule"/>
</dbReference>
<evidence type="ECO:0000256" key="1">
    <source>
        <dbReference type="ARBA" id="ARBA00001784"/>
    </source>
</evidence>
<accession>A0A4P9CBZ3</accession>